<comment type="caution">
    <text evidence="2">The sequence shown here is derived from an EMBL/GenBank/DDBJ whole genome shotgun (WGS) entry which is preliminary data.</text>
</comment>
<name>A0ABV6MFF3_9ACTN</name>
<keyword evidence="1" id="KW-0812">Transmembrane</keyword>
<dbReference type="Proteomes" id="UP001589867">
    <property type="component" value="Unassembled WGS sequence"/>
</dbReference>
<sequence>MDGARPSPPTAALSGTSARVRIGRLVLMLIVGSVALLCAGGAGVAFVAYRDATEPNRTSPDVTVDNYLRSYLVERNDVQADLYVCEDVRLDIPVALRGEIENREANFNVMVRVSWGLIKRSSISGKQEMVEVELTVASFHNGQSRGRRTEVWIFEVVDQNGWRVCKVGRT</sequence>
<proteinExistence type="predicted"/>
<evidence type="ECO:0000313" key="2">
    <source>
        <dbReference type="EMBL" id="MFC0533456.1"/>
    </source>
</evidence>
<keyword evidence="1" id="KW-0472">Membrane</keyword>
<keyword evidence="1" id="KW-1133">Transmembrane helix</keyword>
<dbReference type="EMBL" id="JBHLUH010000084">
    <property type="protein sequence ID" value="MFC0533456.1"/>
    <property type="molecule type" value="Genomic_DNA"/>
</dbReference>
<accession>A0ABV6MFF3</accession>
<gene>
    <name evidence="2" type="ORF">ACFFIA_38210</name>
</gene>
<keyword evidence="3" id="KW-1185">Reference proteome</keyword>
<dbReference type="RefSeq" id="WP_377261077.1">
    <property type="nucleotide sequence ID" value="NZ_JBHLUH010000084.1"/>
</dbReference>
<feature type="transmembrane region" description="Helical" evidence="1">
    <location>
        <begin position="25"/>
        <end position="49"/>
    </location>
</feature>
<evidence type="ECO:0000313" key="3">
    <source>
        <dbReference type="Proteomes" id="UP001589867"/>
    </source>
</evidence>
<protein>
    <submittedName>
        <fullName evidence="2">Uncharacterized protein</fullName>
    </submittedName>
</protein>
<reference evidence="2 3" key="1">
    <citation type="submission" date="2024-09" db="EMBL/GenBank/DDBJ databases">
        <authorList>
            <person name="Sun Q."/>
            <person name="Mori K."/>
        </authorList>
    </citation>
    <scope>NUCLEOTIDE SEQUENCE [LARGE SCALE GENOMIC DNA]</scope>
    <source>
        <strain evidence="2 3">TBRC 3947</strain>
    </source>
</reference>
<organism evidence="2 3">
    <name type="scientific">Phytohabitans kaempferiae</name>
    <dbReference type="NCBI Taxonomy" id="1620943"/>
    <lineage>
        <taxon>Bacteria</taxon>
        <taxon>Bacillati</taxon>
        <taxon>Actinomycetota</taxon>
        <taxon>Actinomycetes</taxon>
        <taxon>Micromonosporales</taxon>
        <taxon>Micromonosporaceae</taxon>
    </lineage>
</organism>
<evidence type="ECO:0000256" key="1">
    <source>
        <dbReference type="SAM" id="Phobius"/>
    </source>
</evidence>